<dbReference type="PANTHER" id="PTHR10343:SF84">
    <property type="entry name" value="5'-AMP-ACTIVATED PROTEIN KINASE SUBUNIT BETA-1"/>
    <property type="match status" value="1"/>
</dbReference>
<keyword evidence="3" id="KW-1133">Transmembrane helix</keyword>
<feature type="compositionally biased region" description="Polar residues" evidence="2">
    <location>
        <begin position="119"/>
        <end position="131"/>
    </location>
</feature>
<dbReference type="Gene3D" id="2.60.40.10">
    <property type="entry name" value="Immunoglobulins"/>
    <property type="match status" value="1"/>
</dbReference>
<dbReference type="Pfam" id="PF16561">
    <property type="entry name" value="AMPK1_CBM"/>
    <property type="match status" value="1"/>
</dbReference>
<dbReference type="PANTHER" id="PTHR10343">
    <property type="entry name" value="5'-AMP-ACTIVATED PROTEIN KINASE , BETA SUBUNIT"/>
    <property type="match status" value="1"/>
</dbReference>
<keyword evidence="3" id="KW-0812">Transmembrane</keyword>
<evidence type="ECO:0000313" key="6">
    <source>
        <dbReference type="Proteomes" id="UP001358417"/>
    </source>
</evidence>
<feature type="compositionally biased region" description="Polar residues" evidence="2">
    <location>
        <begin position="232"/>
        <end position="241"/>
    </location>
</feature>
<evidence type="ECO:0000256" key="1">
    <source>
        <dbReference type="ARBA" id="ARBA00010926"/>
    </source>
</evidence>
<feature type="transmembrane region" description="Helical" evidence="3">
    <location>
        <begin position="249"/>
        <end position="267"/>
    </location>
</feature>
<dbReference type="Proteomes" id="UP001358417">
    <property type="component" value="Unassembled WGS sequence"/>
</dbReference>
<feature type="compositionally biased region" description="Basic and acidic residues" evidence="2">
    <location>
        <begin position="152"/>
        <end position="181"/>
    </location>
</feature>
<feature type="region of interest" description="Disordered" evidence="2">
    <location>
        <begin position="91"/>
        <end position="243"/>
    </location>
</feature>
<evidence type="ECO:0000313" key="5">
    <source>
        <dbReference type="EMBL" id="KAK5052513.1"/>
    </source>
</evidence>
<dbReference type="InterPro" id="IPR013783">
    <property type="entry name" value="Ig-like_fold"/>
</dbReference>
<keyword evidence="6" id="KW-1185">Reference proteome</keyword>
<dbReference type="EMBL" id="JAVRRD010000013">
    <property type="protein sequence ID" value="KAK5052513.1"/>
    <property type="molecule type" value="Genomic_DNA"/>
</dbReference>
<feature type="domain" description="AMP-activated protein kinase glycogen-binding" evidence="4">
    <location>
        <begin position="16"/>
        <end position="93"/>
    </location>
</feature>
<evidence type="ECO:0000259" key="4">
    <source>
        <dbReference type="Pfam" id="PF16561"/>
    </source>
</evidence>
<comment type="caution">
    <text evidence="5">The sequence shown here is derived from an EMBL/GenBank/DDBJ whole genome shotgun (WGS) entry which is preliminary data.</text>
</comment>
<name>A0AAV9N9C9_9EURO</name>
<dbReference type="AlphaFoldDB" id="A0AAV9N9C9"/>
<dbReference type="InterPro" id="IPR014756">
    <property type="entry name" value="Ig_E-set"/>
</dbReference>
<evidence type="ECO:0000256" key="2">
    <source>
        <dbReference type="SAM" id="MobiDB-lite"/>
    </source>
</evidence>
<sequence length="268" mass="28895">MVSTVITFRKAEVQPPVFVAGSFTKWNPLEMKVNQSETPASENEFSYEADLQPGDYQYKFRLGPGDWWVLDESSPSADDGCGNINNVLTVQPVDSRASEPETRKGVVPQLSADTEKATISDSSLNAESSKSVPVVSEDKGPTSVPANIGQKLVKEQGPKKDVAEDKSEKVNSQFDGHKDDPLPDIAPPPYSVATENGAVGLTPSPLKSEPATVEGTDGRNNARSGDIKSSPESKQSNQSRSDSFRGRNVALVIAVLVIPVAVSYLWYR</sequence>
<accession>A0AAV9N9C9</accession>
<keyword evidence="3" id="KW-0472">Membrane</keyword>
<dbReference type="InterPro" id="IPR050827">
    <property type="entry name" value="CRP1_MDG1_kinase"/>
</dbReference>
<dbReference type="RefSeq" id="XP_064706213.1">
    <property type="nucleotide sequence ID" value="XM_064845988.1"/>
</dbReference>
<evidence type="ECO:0000256" key="3">
    <source>
        <dbReference type="SAM" id="Phobius"/>
    </source>
</evidence>
<gene>
    <name evidence="5" type="ORF">LTR84_002377</name>
</gene>
<dbReference type="InterPro" id="IPR032640">
    <property type="entry name" value="AMPK1_CBM"/>
</dbReference>
<dbReference type="GeneID" id="89970586"/>
<dbReference type="CDD" id="cd02859">
    <property type="entry name" value="E_set_AMPKbeta_like_N"/>
    <property type="match status" value="1"/>
</dbReference>
<reference evidence="5 6" key="1">
    <citation type="submission" date="2023-08" db="EMBL/GenBank/DDBJ databases">
        <title>Black Yeasts Isolated from many extreme environments.</title>
        <authorList>
            <person name="Coleine C."/>
            <person name="Stajich J.E."/>
            <person name="Selbmann L."/>
        </authorList>
    </citation>
    <scope>NUCLEOTIDE SEQUENCE [LARGE SCALE GENOMIC DNA]</scope>
    <source>
        <strain evidence="5 6">CCFEE 5792</strain>
    </source>
</reference>
<proteinExistence type="inferred from homology"/>
<dbReference type="SUPFAM" id="SSF81296">
    <property type="entry name" value="E set domains"/>
    <property type="match status" value="1"/>
</dbReference>
<comment type="similarity">
    <text evidence="1">Belongs to the 5'-AMP-activated protein kinase beta subunit family.</text>
</comment>
<organism evidence="5 6">
    <name type="scientific">Exophiala bonariae</name>
    <dbReference type="NCBI Taxonomy" id="1690606"/>
    <lineage>
        <taxon>Eukaryota</taxon>
        <taxon>Fungi</taxon>
        <taxon>Dikarya</taxon>
        <taxon>Ascomycota</taxon>
        <taxon>Pezizomycotina</taxon>
        <taxon>Eurotiomycetes</taxon>
        <taxon>Chaetothyriomycetidae</taxon>
        <taxon>Chaetothyriales</taxon>
        <taxon>Herpotrichiellaceae</taxon>
        <taxon>Exophiala</taxon>
    </lineage>
</organism>
<protein>
    <recommendedName>
        <fullName evidence="4">AMP-activated protein kinase glycogen-binding domain-containing protein</fullName>
    </recommendedName>
</protein>